<protein>
    <submittedName>
        <fullName evidence="1">Uncharacterized protein</fullName>
    </submittedName>
</protein>
<dbReference type="EMBL" id="KV454004">
    <property type="protein sequence ID" value="ODQ45655.1"/>
    <property type="molecule type" value="Genomic_DNA"/>
</dbReference>
<dbReference type="GO" id="GO:0000172">
    <property type="term" value="C:ribonuclease MRP complex"/>
    <property type="evidence" value="ECO:0007669"/>
    <property type="project" value="TreeGrafter"/>
</dbReference>
<dbReference type="GO" id="GO:0004526">
    <property type="term" value="F:ribonuclease P activity"/>
    <property type="evidence" value="ECO:0007669"/>
    <property type="project" value="TreeGrafter"/>
</dbReference>
<dbReference type="InterPro" id="IPR013893">
    <property type="entry name" value="RNase_P_Rpp40"/>
</dbReference>
<dbReference type="Proteomes" id="UP000094455">
    <property type="component" value="Unassembled WGS sequence"/>
</dbReference>
<evidence type="ECO:0000313" key="1">
    <source>
        <dbReference type="EMBL" id="ODQ45655.1"/>
    </source>
</evidence>
<organism evidence="1 2">
    <name type="scientific">Pichia membranifaciens NRRL Y-2026</name>
    <dbReference type="NCBI Taxonomy" id="763406"/>
    <lineage>
        <taxon>Eukaryota</taxon>
        <taxon>Fungi</taxon>
        <taxon>Dikarya</taxon>
        <taxon>Ascomycota</taxon>
        <taxon>Saccharomycotina</taxon>
        <taxon>Pichiomycetes</taxon>
        <taxon>Pichiales</taxon>
        <taxon>Pichiaceae</taxon>
        <taxon>Pichia</taxon>
    </lineage>
</organism>
<reference evidence="1 2" key="1">
    <citation type="journal article" date="2016" name="Proc. Natl. Acad. Sci. U.S.A.">
        <title>Comparative genomics of biotechnologically important yeasts.</title>
        <authorList>
            <person name="Riley R."/>
            <person name="Haridas S."/>
            <person name="Wolfe K.H."/>
            <person name="Lopes M.R."/>
            <person name="Hittinger C.T."/>
            <person name="Goeker M."/>
            <person name="Salamov A.A."/>
            <person name="Wisecaver J.H."/>
            <person name="Long T.M."/>
            <person name="Calvey C.H."/>
            <person name="Aerts A.L."/>
            <person name="Barry K.W."/>
            <person name="Choi C."/>
            <person name="Clum A."/>
            <person name="Coughlan A.Y."/>
            <person name="Deshpande S."/>
            <person name="Douglass A.P."/>
            <person name="Hanson S.J."/>
            <person name="Klenk H.-P."/>
            <person name="LaButti K.M."/>
            <person name="Lapidus A."/>
            <person name="Lindquist E.A."/>
            <person name="Lipzen A.M."/>
            <person name="Meier-Kolthoff J.P."/>
            <person name="Ohm R.A."/>
            <person name="Otillar R.P."/>
            <person name="Pangilinan J.L."/>
            <person name="Peng Y."/>
            <person name="Rokas A."/>
            <person name="Rosa C.A."/>
            <person name="Scheuner C."/>
            <person name="Sibirny A.A."/>
            <person name="Slot J.C."/>
            <person name="Stielow J.B."/>
            <person name="Sun H."/>
            <person name="Kurtzman C.P."/>
            <person name="Blackwell M."/>
            <person name="Grigoriev I.V."/>
            <person name="Jeffries T.W."/>
        </authorList>
    </citation>
    <scope>NUCLEOTIDE SEQUENCE [LARGE SCALE GENOMIC DNA]</scope>
    <source>
        <strain evidence="1 2">NRRL Y-2026</strain>
    </source>
</reference>
<dbReference type="AlphaFoldDB" id="A0A1E3NHM9"/>
<gene>
    <name evidence="1" type="ORF">PICMEDRAFT_73168</name>
</gene>
<dbReference type="OrthoDB" id="63112at2759"/>
<dbReference type="PANTHER" id="PTHR15396:SF1">
    <property type="entry name" value="RIBONUCLEASE P PROTEIN SUBUNIT P40"/>
    <property type="match status" value="1"/>
</dbReference>
<dbReference type="GO" id="GO:0001682">
    <property type="term" value="P:tRNA 5'-leader removal"/>
    <property type="evidence" value="ECO:0007669"/>
    <property type="project" value="InterPro"/>
</dbReference>
<accession>A0A1E3NHM9</accession>
<dbReference type="GO" id="GO:0000171">
    <property type="term" value="F:ribonuclease MRP activity"/>
    <property type="evidence" value="ECO:0007669"/>
    <property type="project" value="TreeGrafter"/>
</dbReference>
<dbReference type="Pfam" id="PF08584">
    <property type="entry name" value="Ribonuc_P_40"/>
    <property type="match status" value="1"/>
</dbReference>
<dbReference type="GO" id="GO:0030681">
    <property type="term" value="C:multimeric ribonuclease P complex"/>
    <property type="evidence" value="ECO:0007669"/>
    <property type="project" value="TreeGrafter"/>
</dbReference>
<sequence>MKEYLVCHSTVSGGNFNATAVTKVEKLLDSHNFVNKVDLLVRGSDLEQIKSDVQAQMKLKKILGEANLSQLLGFLLRLNVEQRSALKLVTLDKDITHDNSICVTKGNLTLKLRSDSYLKSGLQCKLSAFSRGNKNLKSQMYIHNFDMLNFENNVKLNRKNEIRLLWYAENVSVDVFKFTLTSESDNIDTQLVPKLEEEGITLLGNREVESRVFRYNQVLHPDLTITKDEDTLAETLEWLSYASIGGLQLRQEVDPFISRYPTMLESSKRSDFAVLSIDKTLISSKVQKLVFSHVSSRLDWFALFSYGVKNVSRSYNSAGEHYFVDDGANDIVVFSQEGKYALWEITDSGDPH</sequence>
<dbReference type="GO" id="GO:0000447">
    <property type="term" value="P:endonucleolytic cleavage in ITS1 to separate SSU-rRNA from 5.8S rRNA and LSU-rRNA from tricistronic rRNA transcript (SSU-rRNA, 5.8S rRNA, LSU-rRNA)"/>
    <property type="evidence" value="ECO:0007669"/>
    <property type="project" value="TreeGrafter"/>
</dbReference>
<dbReference type="GeneID" id="30181090"/>
<dbReference type="PANTHER" id="PTHR15396">
    <property type="entry name" value="RIBONUCLEASE P PROTEIN SUBUNIT P40"/>
    <property type="match status" value="1"/>
</dbReference>
<evidence type="ECO:0000313" key="2">
    <source>
        <dbReference type="Proteomes" id="UP000094455"/>
    </source>
</evidence>
<proteinExistence type="predicted"/>
<dbReference type="STRING" id="763406.A0A1E3NHM9"/>
<name>A0A1E3NHM9_9ASCO</name>
<dbReference type="RefSeq" id="XP_019016768.1">
    <property type="nucleotide sequence ID" value="XM_019164403.1"/>
</dbReference>
<keyword evidence="2" id="KW-1185">Reference proteome</keyword>